<evidence type="ECO:0000313" key="5">
    <source>
        <dbReference type="Proteomes" id="UP000092461"/>
    </source>
</evidence>
<evidence type="ECO:0000259" key="2">
    <source>
        <dbReference type="SMART" id="SM01280"/>
    </source>
</evidence>
<dbReference type="InterPro" id="IPR040184">
    <property type="entry name" value="Mcm10"/>
</dbReference>
<sequence>MEQPLDPEKEKLKEKLAATEAIFGNDSDSSDDEEVKNFLERKYNEYGREINMSLKSKEEERKNRAVELEVKRSVEGNDRLRISHVRASAAVPAVVKNEVKLNLPGVPKLQRIKEELARKKEETVYSDPVFGMRVVKPLISGKLLQERMQGKAAVAMFRIRNFAENLDKSQDWVFAGAIVSKSPVRTSQKGAQYSIWTLSDLKNDIKMCSLFLFKKAHKDLWKTPQGMVVAVLNPSILERRNDKTEANFSIDTPEKVLILGQSKDLGTCKSRKKNGEPCTSIKEFSNLSRRSELQSPTAGRGLNELRNKILGKNEVFYGGQSFTAIPAKKNAKQVAKDSQRLLKLSEYYGRTSSTTAAAVQTTGTAQERIRRAEAVAEANFGQKQKDLRRLAILKGESSVRAAKEAATAVPEKPKIPVKVNPAPPPTKAIFSSQIPSLSKTSFTIDVSTKATALARVKAAEILKKSPIEKANPNFVKHRGTEAGKKRALEELNQELPEAKRAKAEEATRKDRIQRIMAATSSHMDLVDRREMEEADKYFYTLEKKEAIEEKMLSTFKVACKAVACRTCGYLAFSAAPRCLEERHPLKVIDTDKRFFKCADCGNRTATVHRMPKFSCKNCQSSRWEPAAMIRERIVASTGDKLCIRGDEEKFLGSTTKGNINLLVPEDQETKDA</sequence>
<dbReference type="PANTHER" id="PTHR13454">
    <property type="entry name" value="PROTEIN MCM10 HOMOLOG"/>
    <property type="match status" value="1"/>
</dbReference>
<dbReference type="InterPro" id="IPR012340">
    <property type="entry name" value="NA-bd_OB-fold"/>
</dbReference>
<dbReference type="EMBL" id="AJWK01012087">
    <property type="status" value="NOT_ANNOTATED_CDS"/>
    <property type="molecule type" value="Genomic_DNA"/>
</dbReference>
<evidence type="ECO:0000313" key="4">
    <source>
        <dbReference type="EnsemblMetazoa" id="LLOJ003791-PA"/>
    </source>
</evidence>
<protein>
    <submittedName>
        <fullName evidence="3">Protein required for s-phase initiation or completion</fullName>
    </submittedName>
</protein>
<dbReference type="PANTHER" id="PTHR13454:SF11">
    <property type="entry name" value="PROTEIN MCM10 HOMOLOG"/>
    <property type="match status" value="1"/>
</dbReference>
<dbReference type="SMART" id="SM01280">
    <property type="entry name" value="Mcm10"/>
    <property type="match status" value="1"/>
</dbReference>
<dbReference type="InterPro" id="IPR056791">
    <property type="entry name" value="Znf_Mcm10_C"/>
</dbReference>
<name>A0A1B0CH79_LUTLO</name>
<accession>A0A1B0CH79</accession>
<evidence type="ECO:0000256" key="1">
    <source>
        <dbReference type="SAM" id="Coils"/>
    </source>
</evidence>
<dbReference type="InterPro" id="IPR015411">
    <property type="entry name" value="Rep_factor_Mcm10_C"/>
</dbReference>
<keyword evidence="5" id="KW-1185">Reference proteome</keyword>
<dbReference type="Pfam" id="PF22379">
    <property type="entry name" value="OB_MCM10"/>
    <property type="match status" value="1"/>
</dbReference>
<organism evidence="4 5">
    <name type="scientific">Lutzomyia longipalpis</name>
    <name type="common">Sand fly</name>
    <dbReference type="NCBI Taxonomy" id="7200"/>
    <lineage>
        <taxon>Eukaryota</taxon>
        <taxon>Metazoa</taxon>
        <taxon>Ecdysozoa</taxon>
        <taxon>Arthropoda</taxon>
        <taxon>Hexapoda</taxon>
        <taxon>Insecta</taxon>
        <taxon>Pterygota</taxon>
        <taxon>Neoptera</taxon>
        <taxon>Endopterygota</taxon>
        <taxon>Diptera</taxon>
        <taxon>Nematocera</taxon>
        <taxon>Psychodoidea</taxon>
        <taxon>Psychodidae</taxon>
        <taxon>Lutzomyia</taxon>
        <taxon>Lutzomyia</taxon>
    </lineage>
</organism>
<keyword evidence="1" id="KW-0175">Coiled coil</keyword>
<dbReference type="VEuPathDB" id="VectorBase:LLOJ003791"/>
<dbReference type="Gene3D" id="2.40.50.140">
    <property type="entry name" value="Nucleic acid-binding proteins"/>
    <property type="match status" value="1"/>
</dbReference>
<proteinExistence type="predicted"/>
<feature type="domain" description="Replication factor Mcm10 C-terminal" evidence="2">
    <location>
        <begin position="348"/>
        <end position="653"/>
    </location>
</feature>
<dbReference type="AlphaFoldDB" id="A0A1B0CH79"/>
<dbReference type="Pfam" id="PF24863">
    <property type="entry name" value="zf-CCCH_Mcm10"/>
    <property type="match status" value="1"/>
</dbReference>
<dbReference type="GO" id="GO:0043596">
    <property type="term" value="C:nuclear replication fork"/>
    <property type="evidence" value="ECO:0007669"/>
    <property type="project" value="TreeGrafter"/>
</dbReference>
<dbReference type="EMBL" id="GITU01007405">
    <property type="protein sequence ID" value="MBC1176108.1"/>
    <property type="molecule type" value="Transcribed_RNA"/>
</dbReference>
<dbReference type="GO" id="GO:0003688">
    <property type="term" value="F:DNA replication origin binding"/>
    <property type="evidence" value="ECO:0007669"/>
    <property type="project" value="TreeGrafter"/>
</dbReference>
<reference evidence="5" key="1">
    <citation type="submission" date="2012-05" db="EMBL/GenBank/DDBJ databases">
        <title>Whole Genome Assembly of Lutzomyia longipalpis.</title>
        <authorList>
            <person name="Richards S."/>
            <person name="Qu C."/>
            <person name="Dillon R."/>
            <person name="Worley K."/>
            <person name="Scherer S."/>
            <person name="Batterton M."/>
            <person name="Taylor A."/>
            <person name="Hawes A."/>
            <person name="Hernandez B."/>
            <person name="Kovar C."/>
            <person name="Mandapat C."/>
            <person name="Pham C."/>
            <person name="Qu C."/>
            <person name="Jing C."/>
            <person name="Bess C."/>
            <person name="Bandaranaike D."/>
            <person name="Ngo D."/>
            <person name="Ongeri F."/>
            <person name="Arias F."/>
            <person name="Lara F."/>
            <person name="Weissenberger G."/>
            <person name="Kamau G."/>
            <person name="Han H."/>
            <person name="Shen H."/>
            <person name="Dinh H."/>
            <person name="Khalil I."/>
            <person name="Jones J."/>
            <person name="Shafer J."/>
            <person name="Jayaseelan J."/>
            <person name="Quiroz J."/>
            <person name="Blankenburg K."/>
            <person name="Nguyen L."/>
            <person name="Jackson L."/>
            <person name="Francisco L."/>
            <person name="Tang L.-Y."/>
            <person name="Pu L.-L."/>
            <person name="Perales L."/>
            <person name="Lorensuhewa L."/>
            <person name="Munidasa M."/>
            <person name="Coyle M."/>
            <person name="Taylor M."/>
            <person name="Puazo M."/>
            <person name="Firestine M."/>
            <person name="Scheel M."/>
            <person name="Javaid M."/>
            <person name="Wang M."/>
            <person name="Li M."/>
            <person name="Tabassum N."/>
            <person name="Saada N."/>
            <person name="Osuji N."/>
            <person name="Aqrawi P."/>
            <person name="Fu Q."/>
            <person name="Thornton R."/>
            <person name="Raj R."/>
            <person name="Goodspeed R."/>
            <person name="Mata R."/>
            <person name="Najjar R."/>
            <person name="Gubbala S."/>
            <person name="Lee S."/>
            <person name="Denson S."/>
            <person name="Patil S."/>
            <person name="Macmil S."/>
            <person name="Qi S."/>
            <person name="Matskevitch T."/>
            <person name="Palculict T."/>
            <person name="Mathew T."/>
            <person name="Vee V."/>
            <person name="Velamala V."/>
            <person name="Korchina V."/>
            <person name="Cai W."/>
            <person name="Liu W."/>
            <person name="Dai W."/>
            <person name="Zou X."/>
            <person name="Zhu Y."/>
            <person name="Zhang Y."/>
            <person name="Wu Y.-Q."/>
            <person name="Xin Y."/>
            <person name="Nazarath L."/>
            <person name="Kovar C."/>
            <person name="Han Y."/>
            <person name="Muzny D."/>
            <person name="Gibbs R."/>
        </authorList>
    </citation>
    <scope>NUCLEOTIDE SEQUENCE [LARGE SCALE GENOMIC DNA]</scope>
    <source>
        <strain evidence="5">Jacobina</strain>
    </source>
</reference>
<dbReference type="GO" id="GO:0003697">
    <property type="term" value="F:single-stranded DNA binding"/>
    <property type="evidence" value="ECO:0007669"/>
    <property type="project" value="InterPro"/>
</dbReference>
<dbReference type="Proteomes" id="UP000092461">
    <property type="component" value="Unassembled WGS sequence"/>
</dbReference>
<dbReference type="EnsemblMetazoa" id="LLOJ003791-RA">
    <property type="protein sequence ID" value="LLOJ003791-PA"/>
    <property type="gene ID" value="LLOJ003791"/>
</dbReference>
<dbReference type="GO" id="GO:0006270">
    <property type="term" value="P:DNA replication initiation"/>
    <property type="evidence" value="ECO:0007669"/>
    <property type="project" value="InterPro"/>
</dbReference>
<dbReference type="InterPro" id="IPR055065">
    <property type="entry name" value="OB_MCM10"/>
</dbReference>
<dbReference type="Pfam" id="PF09332">
    <property type="entry name" value="Mcm10"/>
    <property type="match status" value="1"/>
</dbReference>
<evidence type="ECO:0000313" key="3">
    <source>
        <dbReference type="EMBL" id="MBC1176108.1"/>
    </source>
</evidence>
<feature type="coiled-coil region" evidence="1">
    <location>
        <begin position="481"/>
        <end position="508"/>
    </location>
</feature>
<reference evidence="3" key="2">
    <citation type="journal article" date="2020" name="BMC">
        <title>Leishmania infection induces a limited differential gene expression in the sand fly midgut.</title>
        <authorList>
            <person name="Coutinho-Abreu I.V."/>
            <person name="Serafim T.D."/>
            <person name="Meneses C."/>
            <person name="Kamhawi S."/>
            <person name="Oliveira F."/>
            <person name="Valenzuela J.G."/>
        </authorList>
    </citation>
    <scope>NUCLEOTIDE SEQUENCE</scope>
    <source>
        <strain evidence="3">Jacobina</strain>
        <tissue evidence="3">Midgut</tissue>
    </source>
</reference>
<reference evidence="4" key="3">
    <citation type="submission" date="2020-05" db="UniProtKB">
        <authorList>
            <consortium name="EnsemblMetazoa"/>
        </authorList>
    </citation>
    <scope>IDENTIFICATION</scope>
    <source>
        <strain evidence="4">Jacobina</strain>
    </source>
</reference>